<dbReference type="OrthoDB" id="3208058at2"/>
<feature type="domain" description="N-acetyltransferase" evidence="5">
    <location>
        <begin position="43"/>
        <end position="186"/>
    </location>
</feature>
<dbReference type="InterPro" id="IPR016181">
    <property type="entry name" value="Acyl_CoA_acyltransferase"/>
</dbReference>
<name>A0A0A0BVV5_9CELL</name>
<dbReference type="SUPFAM" id="SSF55729">
    <property type="entry name" value="Acyl-CoA N-acyltransferases (Nat)"/>
    <property type="match status" value="1"/>
</dbReference>
<dbReference type="EC" id="2.3.1.189" evidence="4"/>
<protein>
    <recommendedName>
        <fullName evidence="4">Mycothiol synthase</fullName>
        <ecNumber evidence="4">2.3.1.189</ecNumber>
    </recommendedName>
</protein>
<dbReference type="InterPro" id="IPR050832">
    <property type="entry name" value="Bact_Acetyltransf"/>
</dbReference>
<evidence type="ECO:0000256" key="3">
    <source>
        <dbReference type="ARBA" id="ARBA00023315"/>
    </source>
</evidence>
<dbReference type="PANTHER" id="PTHR43877">
    <property type="entry name" value="AMINOALKYLPHOSPHONATE N-ACETYLTRANSFERASE-RELATED-RELATED"/>
    <property type="match status" value="1"/>
</dbReference>
<evidence type="ECO:0000256" key="2">
    <source>
        <dbReference type="ARBA" id="ARBA00022737"/>
    </source>
</evidence>
<feature type="non-terminal residue" evidence="6">
    <location>
        <position position="1"/>
    </location>
</feature>
<comment type="caution">
    <text evidence="6">The sequence shown here is derived from an EMBL/GenBank/DDBJ whole genome shotgun (WGS) entry which is preliminary data.</text>
</comment>
<evidence type="ECO:0000313" key="7">
    <source>
        <dbReference type="Proteomes" id="UP000054314"/>
    </source>
</evidence>
<dbReference type="NCBIfam" id="TIGR03448">
    <property type="entry name" value="mycothiol_MshD"/>
    <property type="match status" value="1"/>
</dbReference>
<gene>
    <name evidence="6" type="ORF">N869_02455</name>
</gene>
<evidence type="ECO:0000259" key="5">
    <source>
        <dbReference type="PROSITE" id="PS51186"/>
    </source>
</evidence>
<dbReference type="Proteomes" id="UP000054314">
    <property type="component" value="Unassembled WGS sequence"/>
</dbReference>
<dbReference type="InterPro" id="IPR017813">
    <property type="entry name" value="Mycothiol_AcTrfase"/>
</dbReference>
<dbReference type="Pfam" id="PF00583">
    <property type="entry name" value="Acetyltransf_1"/>
    <property type="match status" value="1"/>
</dbReference>
<reference evidence="6 7" key="1">
    <citation type="submission" date="2013-08" db="EMBL/GenBank/DDBJ databases">
        <title>Genome sequencing of Cellulomonas bogoriensis 69B4.</title>
        <authorList>
            <person name="Chen F."/>
            <person name="Li Y."/>
            <person name="Wang G."/>
        </authorList>
    </citation>
    <scope>NUCLEOTIDE SEQUENCE [LARGE SCALE GENOMIC DNA]</scope>
    <source>
        <strain evidence="6 7">69B4</strain>
    </source>
</reference>
<organism evidence="6 7">
    <name type="scientific">Cellulomonas bogoriensis 69B4 = DSM 16987</name>
    <dbReference type="NCBI Taxonomy" id="1386082"/>
    <lineage>
        <taxon>Bacteria</taxon>
        <taxon>Bacillati</taxon>
        <taxon>Actinomycetota</taxon>
        <taxon>Actinomycetes</taxon>
        <taxon>Micrococcales</taxon>
        <taxon>Cellulomonadaceae</taxon>
        <taxon>Cellulomonas</taxon>
    </lineage>
</organism>
<accession>A0A0A0BVV5</accession>
<dbReference type="GO" id="GO:0010125">
    <property type="term" value="P:mycothiol biosynthetic process"/>
    <property type="evidence" value="ECO:0007669"/>
    <property type="project" value="UniProtKB-UniRule"/>
</dbReference>
<dbReference type="AlphaFoldDB" id="A0A0A0BVV5"/>
<keyword evidence="7" id="KW-1185">Reference proteome</keyword>
<dbReference type="CDD" id="cd04301">
    <property type="entry name" value="NAT_SF"/>
    <property type="match status" value="1"/>
</dbReference>
<evidence type="ECO:0000256" key="4">
    <source>
        <dbReference type="NCBIfam" id="TIGR03448"/>
    </source>
</evidence>
<dbReference type="Gene3D" id="3.40.630.30">
    <property type="match status" value="1"/>
</dbReference>
<evidence type="ECO:0000313" key="6">
    <source>
        <dbReference type="EMBL" id="KGM11797.1"/>
    </source>
</evidence>
<keyword evidence="1 6" id="KW-0808">Transferase</keyword>
<dbReference type="EMBL" id="AXCZ01000107">
    <property type="protein sequence ID" value="KGM11797.1"/>
    <property type="molecule type" value="Genomic_DNA"/>
</dbReference>
<dbReference type="InterPro" id="IPR000182">
    <property type="entry name" value="GNAT_dom"/>
</dbReference>
<evidence type="ECO:0000256" key="1">
    <source>
        <dbReference type="ARBA" id="ARBA00022679"/>
    </source>
</evidence>
<proteinExistence type="predicted"/>
<keyword evidence="2" id="KW-0677">Repeat</keyword>
<sequence length="186" mass="20286">GDLPAARALAARHGLRPARALWRMAMDLDPGRGTVPPDVPPSTRLRAFVPGRDEQAWLDVNARAFDWHPEQGRMGLPDLRARQDEPWFDPADLLLAERGGRVVAFAWCKLEPGSDEGELYALGVHPDAQGTGLGRALTHVVLAHLAARGRSRAVLFTEATNTAAVRTYRSVGFVTDRVDVQHTTVG</sequence>
<dbReference type="PROSITE" id="PS51186">
    <property type="entry name" value="GNAT"/>
    <property type="match status" value="1"/>
</dbReference>
<keyword evidence="3" id="KW-0012">Acyltransferase</keyword>
<dbReference type="RefSeq" id="WP_035061038.1">
    <property type="nucleotide sequence ID" value="NZ_AXCZ01000107.1"/>
</dbReference>
<dbReference type="GO" id="GO:0035447">
    <property type="term" value="F:mycothiol synthase activity"/>
    <property type="evidence" value="ECO:0007669"/>
    <property type="project" value="UniProtKB-UniRule"/>
</dbReference>